<dbReference type="EMBL" id="JAVFHQ010000012">
    <property type="protein sequence ID" value="KAK4547032.1"/>
    <property type="molecule type" value="Genomic_DNA"/>
</dbReference>
<dbReference type="InterPro" id="IPR003607">
    <property type="entry name" value="HD/PDEase_dom"/>
</dbReference>
<feature type="binding site" evidence="5">
    <location>
        <position position="358"/>
    </location>
    <ligand>
        <name>Zn(2+)</name>
        <dbReference type="ChEBI" id="CHEBI:29105"/>
        <label>1</label>
    </ligand>
</feature>
<proteinExistence type="inferred from homology"/>
<dbReference type="PRINTS" id="PR00387">
    <property type="entry name" value="PDIESTERASE1"/>
</dbReference>
<dbReference type="PROSITE" id="PS00126">
    <property type="entry name" value="PDEASE_I_1"/>
    <property type="match status" value="1"/>
</dbReference>
<dbReference type="Proteomes" id="UP001324427">
    <property type="component" value="Unassembled WGS sequence"/>
</dbReference>
<evidence type="ECO:0000256" key="2">
    <source>
        <dbReference type="ARBA" id="ARBA00022801"/>
    </source>
</evidence>
<dbReference type="SUPFAM" id="SSF109604">
    <property type="entry name" value="HD-domain/PDEase-like"/>
    <property type="match status" value="1"/>
</dbReference>
<evidence type="ECO:0000256" key="3">
    <source>
        <dbReference type="PIRSR" id="PIRSR623088-1"/>
    </source>
</evidence>
<feature type="compositionally biased region" description="Polar residues" evidence="7">
    <location>
        <begin position="758"/>
        <end position="770"/>
    </location>
</feature>
<feature type="compositionally biased region" description="Polar residues" evidence="7">
    <location>
        <begin position="626"/>
        <end position="640"/>
    </location>
</feature>
<dbReference type="AlphaFoldDB" id="A0AAV9JNQ0"/>
<dbReference type="Pfam" id="PF00233">
    <property type="entry name" value="PDEase_I"/>
    <property type="match status" value="1"/>
</dbReference>
<protein>
    <recommendedName>
        <fullName evidence="6">Phosphodiesterase</fullName>
        <ecNumber evidence="6">3.1.4.-</ecNumber>
    </recommendedName>
</protein>
<keyword evidence="1 5" id="KW-0479">Metal-binding</keyword>
<dbReference type="GO" id="GO:0046872">
    <property type="term" value="F:metal ion binding"/>
    <property type="evidence" value="ECO:0007669"/>
    <property type="project" value="UniProtKB-KW"/>
</dbReference>
<evidence type="ECO:0000256" key="1">
    <source>
        <dbReference type="ARBA" id="ARBA00022723"/>
    </source>
</evidence>
<dbReference type="PANTHER" id="PTHR11347">
    <property type="entry name" value="CYCLIC NUCLEOTIDE PHOSPHODIESTERASE"/>
    <property type="match status" value="1"/>
</dbReference>
<organism evidence="9 10">
    <name type="scientific">Oleoguttula mirabilis</name>
    <dbReference type="NCBI Taxonomy" id="1507867"/>
    <lineage>
        <taxon>Eukaryota</taxon>
        <taxon>Fungi</taxon>
        <taxon>Dikarya</taxon>
        <taxon>Ascomycota</taxon>
        <taxon>Pezizomycotina</taxon>
        <taxon>Dothideomycetes</taxon>
        <taxon>Dothideomycetidae</taxon>
        <taxon>Mycosphaerellales</taxon>
        <taxon>Teratosphaeriaceae</taxon>
        <taxon>Oleoguttula</taxon>
    </lineage>
</organism>
<keyword evidence="10" id="KW-1185">Reference proteome</keyword>
<comment type="caution">
    <text evidence="9">The sequence shown here is derived from an EMBL/GenBank/DDBJ whole genome shotgun (WGS) entry which is preliminary data.</text>
</comment>
<feature type="binding site" evidence="4">
    <location>
        <position position="359"/>
    </location>
    <ligand>
        <name>AMP</name>
        <dbReference type="ChEBI" id="CHEBI:456215"/>
    </ligand>
</feature>
<feature type="compositionally biased region" description="Basic and acidic residues" evidence="7">
    <location>
        <begin position="597"/>
        <end position="614"/>
    </location>
</feature>
<keyword evidence="2 6" id="KW-0378">Hydrolase</keyword>
<feature type="binding site" evidence="4">
    <location>
        <begin position="301"/>
        <end position="305"/>
    </location>
    <ligand>
        <name>AMP</name>
        <dbReference type="ChEBI" id="CHEBI:456215"/>
    </ligand>
</feature>
<dbReference type="InterPro" id="IPR036971">
    <property type="entry name" value="PDEase_catalytic_dom_sf"/>
</dbReference>
<feature type="compositionally biased region" description="Low complexity" evidence="7">
    <location>
        <begin position="774"/>
        <end position="806"/>
    </location>
</feature>
<feature type="binding site" evidence="5">
    <location>
        <position position="305"/>
    </location>
    <ligand>
        <name>Zn(2+)</name>
        <dbReference type="ChEBI" id="CHEBI:29105"/>
        <label>1</label>
    </ligand>
</feature>
<reference evidence="9 10" key="1">
    <citation type="submission" date="2021-11" db="EMBL/GenBank/DDBJ databases">
        <title>Black yeast isolated from Biological Soil Crust.</title>
        <authorList>
            <person name="Kurbessoian T."/>
        </authorList>
    </citation>
    <scope>NUCLEOTIDE SEQUENCE [LARGE SCALE GENOMIC DNA]</scope>
    <source>
        <strain evidence="9 10">CCFEE 5522</strain>
    </source>
</reference>
<evidence type="ECO:0000256" key="6">
    <source>
        <dbReference type="RuleBase" id="RU363067"/>
    </source>
</evidence>
<dbReference type="InterPro" id="IPR002073">
    <property type="entry name" value="PDEase_catalytic_dom"/>
</dbReference>
<feature type="binding site" evidence="5">
    <location>
        <position position="359"/>
    </location>
    <ligand>
        <name>Zn(2+)</name>
        <dbReference type="ChEBI" id="CHEBI:29105"/>
        <label>2</label>
    </ligand>
</feature>
<name>A0AAV9JNQ0_9PEZI</name>
<dbReference type="EC" id="3.1.4.-" evidence="6"/>
<dbReference type="CDD" id="cd00077">
    <property type="entry name" value="HDc"/>
    <property type="match status" value="1"/>
</dbReference>
<feature type="compositionally biased region" description="Low complexity" evidence="7">
    <location>
        <begin position="738"/>
        <end position="749"/>
    </location>
</feature>
<comment type="cofactor">
    <cofactor evidence="6">
        <name>a divalent metal cation</name>
        <dbReference type="ChEBI" id="CHEBI:60240"/>
    </cofactor>
    <text evidence="6">Binds 2 divalent metal cations per subunit. Site 1 may preferentially bind zinc ions, while site 2 has a preference for magnesium and/or manganese ions.</text>
</comment>
<feature type="region of interest" description="Disordered" evidence="7">
    <location>
        <begin position="693"/>
        <end position="909"/>
    </location>
</feature>
<feature type="binding site" evidence="5">
    <location>
        <position position="473"/>
    </location>
    <ligand>
        <name>Zn(2+)</name>
        <dbReference type="ChEBI" id="CHEBI:29105"/>
        <label>1</label>
    </ligand>
</feature>
<feature type="compositionally biased region" description="Basic and acidic residues" evidence="7">
    <location>
        <begin position="892"/>
        <end position="902"/>
    </location>
</feature>
<feature type="active site" description="Proton donor" evidence="3">
    <location>
        <position position="301"/>
    </location>
</feature>
<feature type="binding site" evidence="4">
    <location>
        <position position="528"/>
    </location>
    <ligand>
        <name>AMP</name>
        <dbReference type="ChEBI" id="CHEBI:456215"/>
    </ligand>
</feature>
<comment type="similarity">
    <text evidence="6">Belongs to the cyclic nucleotide phosphodiesterase family.</text>
</comment>
<dbReference type="InterPro" id="IPR023088">
    <property type="entry name" value="PDEase"/>
</dbReference>
<evidence type="ECO:0000256" key="7">
    <source>
        <dbReference type="SAM" id="MobiDB-lite"/>
    </source>
</evidence>
<evidence type="ECO:0000256" key="5">
    <source>
        <dbReference type="PIRSR" id="PIRSR623088-3"/>
    </source>
</evidence>
<evidence type="ECO:0000313" key="9">
    <source>
        <dbReference type="EMBL" id="KAK4547032.1"/>
    </source>
</evidence>
<feature type="compositionally biased region" description="Polar residues" evidence="7">
    <location>
        <begin position="728"/>
        <end position="737"/>
    </location>
</feature>
<accession>A0AAV9JNQ0</accession>
<evidence type="ECO:0000259" key="8">
    <source>
        <dbReference type="PROSITE" id="PS51845"/>
    </source>
</evidence>
<dbReference type="SMART" id="SM00471">
    <property type="entry name" value="HDc"/>
    <property type="match status" value="1"/>
</dbReference>
<feature type="domain" description="PDEase" evidence="8">
    <location>
        <begin position="223"/>
        <end position="571"/>
    </location>
</feature>
<evidence type="ECO:0000256" key="4">
    <source>
        <dbReference type="PIRSR" id="PIRSR623088-2"/>
    </source>
</evidence>
<dbReference type="GO" id="GO:0004114">
    <property type="term" value="F:3',5'-cyclic-nucleotide phosphodiesterase activity"/>
    <property type="evidence" value="ECO:0007669"/>
    <property type="project" value="InterPro"/>
</dbReference>
<sequence>MEEHVEEHADDRCSVVYFCGGLEEDVCEVYHEQSPPRISPEVAHEDAALDNIYSNIRMLLDENQGGCHEVFVSSRAHMCRDRLETYANSVPTVVLIELRHDIEEGSRTSGSENEAKALPFLRALSADIQGARYQKHVMPFALLRSRQPVSDFALDAGLTSTCLGAGALDLVHSPLGHEDMNRLVGHIREATRPSARLLGASMAQNLVDSIRSTTPPNVATHRPDQTLSPERRRTVEEAVGSWHFPAHDFGMDELTYAALFMVEHLLQAPELKQYTIPRVDLMTFLLAVRRQYKHQREVHYHNWRHAVDVTQSLYCFLLDTRLCPAPPSHHRKPKQLNAVERLLTPLDALILLTSAIGHDVGHPGVNNAFLVACNHPLAQMYNDKSVLENYHCAAYSQLLRRHWPSLSGITGFRSTMISTILATDMQRHFEYMSNLADFKQKVQHSESDLDDWSDKDRENARELMMALLMKAADISNVARPFDVSAHWASILMNEFARQGELESELGIPTCLFGGPPNKEDMLAAAQSQKGFMSLFGYPLFSGMHVVMPSVSCAITELDNNQEIWDQKIAHEKQKRHSGGVSAPLTFSSVTKADIEEATARHHKSEPRVVPDRVPDIPSTPVKRQPVTDSGLGTRTQQRQHATFGVVPSDDARSSAPFLPAPAMPLPLSPTGCASRRSSKDVALDQLQQLSAYAHSNVSPSSRRGSADASLQFHQSYPGSRRGSKDESLTTILVTSQGSPSRRSSPSSAAKTPRPTGSPGKQSAKRQSVPHSQKAAARSSVPSSRSHTTSSATAATTQHSPSTQPSSLAPTEDELTPPAGYHANIAVTEDPFLVPGTWPSDLDGTHCASPPAALPVTPPLPSSMTTQSDSLRLTARMASGEPADASGRATLGKGEHGVRESRSRSRLRGLKFWKKKRDVSGFEPSDGGSPTPDS</sequence>
<feature type="binding site" evidence="5">
    <location>
        <position position="359"/>
    </location>
    <ligand>
        <name>Zn(2+)</name>
        <dbReference type="ChEBI" id="CHEBI:29105"/>
        <label>1</label>
    </ligand>
</feature>
<evidence type="ECO:0000313" key="10">
    <source>
        <dbReference type="Proteomes" id="UP001324427"/>
    </source>
</evidence>
<dbReference type="PROSITE" id="PS51845">
    <property type="entry name" value="PDEASE_I_2"/>
    <property type="match status" value="1"/>
</dbReference>
<gene>
    <name evidence="9" type="ORF">LTR36_001253</name>
</gene>
<dbReference type="InterPro" id="IPR023174">
    <property type="entry name" value="PDEase_CS"/>
</dbReference>
<feature type="compositionally biased region" description="Polar residues" evidence="7">
    <location>
        <begin position="693"/>
        <end position="703"/>
    </location>
</feature>
<dbReference type="GO" id="GO:0007165">
    <property type="term" value="P:signal transduction"/>
    <property type="evidence" value="ECO:0007669"/>
    <property type="project" value="InterPro"/>
</dbReference>
<dbReference type="Gene3D" id="1.10.1300.10">
    <property type="entry name" value="3'5'-cyclic nucleotide phosphodiesterase, catalytic domain"/>
    <property type="match status" value="1"/>
</dbReference>
<feature type="compositionally biased region" description="Pro residues" evidence="7">
    <location>
        <begin position="851"/>
        <end position="860"/>
    </location>
</feature>
<feature type="binding site" evidence="4">
    <location>
        <position position="473"/>
    </location>
    <ligand>
        <name>AMP</name>
        <dbReference type="ChEBI" id="CHEBI:456215"/>
    </ligand>
</feature>
<feature type="region of interest" description="Disordered" evidence="7">
    <location>
        <begin position="597"/>
        <end position="663"/>
    </location>
</feature>